<dbReference type="InterPro" id="IPR023210">
    <property type="entry name" value="NADP_OxRdtase_dom"/>
</dbReference>
<reference evidence="8 9" key="1">
    <citation type="journal article" date="2015" name="Sci. Rep.">
        <title>Genome of the facultative scuticociliatosis pathogen Pseudocohnilembus persalinus provides insight into its virulence through horizontal gene transfer.</title>
        <authorList>
            <person name="Xiong J."/>
            <person name="Wang G."/>
            <person name="Cheng J."/>
            <person name="Tian M."/>
            <person name="Pan X."/>
            <person name="Warren A."/>
            <person name="Jiang C."/>
            <person name="Yuan D."/>
            <person name="Miao W."/>
        </authorList>
    </citation>
    <scope>NUCLEOTIDE SEQUENCE [LARGE SCALE GENOMIC DNA]</scope>
    <source>
        <strain evidence="8">36N120E</strain>
    </source>
</reference>
<dbReference type="FunFam" id="3.20.20.100:FF:000002">
    <property type="entry name" value="2,5-diketo-D-gluconic acid reductase A"/>
    <property type="match status" value="1"/>
</dbReference>
<evidence type="ECO:0000256" key="5">
    <source>
        <dbReference type="PIRSR" id="PIRSR000097-2"/>
    </source>
</evidence>
<evidence type="ECO:0000256" key="2">
    <source>
        <dbReference type="ARBA" id="ARBA00022857"/>
    </source>
</evidence>
<dbReference type="CDD" id="cd19071">
    <property type="entry name" value="AKR_AKR1-5-like"/>
    <property type="match status" value="1"/>
</dbReference>
<dbReference type="Proteomes" id="UP000054937">
    <property type="component" value="Unassembled WGS sequence"/>
</dbReference>
<evidence type="ECO:0000256" key="3">
    <source>
        <dbReference type="ARBA" id="ARBA00023002"/>
    </source>
</evidence>
<dbReference type="EMBL" id="LDAU01000063">
    <property type="protein sequence ID" value="KRX08569.1"/>
    <property type="molecule type" value="Genomic_DNA"/>
</dbReference>
<dbReference type="PANTHER" id="PTHR43827:SF3">
    <property type="entry name" value="NADP-DEPENDENT OXIDOREDUCTASE DOMAIN-CONTAINING PROTEIN"/>
    <property type="match status" value="1"/>
</dbReference>
<sequence length="295" mass="34021">MKNLQAPLKILSNKQKIPTVGLGLYKTDKDNFYNLLQNALQTGYTHFDSAILYKNEDVVGNAFQKIFSEKKFKRENIFITSKVFPNQGNIIENVEKSLKNLKLDYLDLYLIHWPAVGPDSNNKIIHRPVHQLWPELEQCVDKGLVKSIGVSNYNVQLLYDLLSYAKIKPVINQVELNLYLQQPDLLRFCQQFEVAVTAYSPLGQGKDHLENDLVVKLAKKYNKSPAQIILNHLNVNLGVIVIPKTSNIKRLSENLDFTDFKMQEDEIQALKDLDKNQRINDPRKFKLFGNLPLFH</sequence>
<dbReference type="OMA" id="FMTMKAA"/>
<dbReference type="Gene3D" id="3.20.20.100">
    <property type="entry name" value="NADP-dependent oxidoreductase domain"/>
    <property type="match status" value="1"/>
</dbReference>
<feature type="domain" description="NADP-dependent oxidoreductase" evidence="7">
    <location>
        <begin position="26"/>
        <end position="274"/>
    </location>
</feature>
<evidence type="ECO:0000259" key="7">
    <source>
        <dbReference type="Pfam" id="PF00248"/>
    </source>
</evidence>
<name>A0A0V0R216_PSEPJ</name>
<evidence type="ECO:0000313" key="8">
    <source>
        <dbReference type="EMBL" id="KRX08569.1"/>
    </source>
</evidence>
<dbReference type="OrthoDB" id="416253at2759"/>
<dbReference type="GO" id="GO:0016616">
    <property type="term" value="F:oxidoreductase activity, acting on the CH-OH group of donors, NAD or NADP as acceptor"/>
    <property type="evidence" value="ECO:0007669"/>
    <property type="project" value="UniProtKB-ARBA"/>
</dbReference>
<evidence type="ECO:0000313" key="9">
    <source>
        <dbReference type="Proteomes" id="UP000054937"/>
    </source>
</evidence>
<keyword evidence="3" id="KW-0560">Oxidoreductase</keyword>
<proteinExistence type="inferred from homology"/>
<dbReference type="InterPro" id="IPR036812">
    <property type="entry name" value="NAD(P)_OxRdtase_dom_sf"/>
</dbReference>
<dbReference type="PIRSF" id="PIRSF000097">
    <property type="entry name" value="AKR"/>
    <property type="match status" value="1"/>
</dbReference>
<evidence type="ECO:0000256" key="4">
    <source>
        <dbReference type="PIRSR" id="PIRSR000097-1"/>
    </source>
</evidence>
<gene>
    <name evidence="8" type="ORF">PPERSA_13050</name>
</gene>
<dbReference type="AlphaFoldDB" id="A0A0V0R216"/>
<organism evidence="8 9">
    <name type="scientific">Pseudocohnilembus persalinus</name>
    <name type="common">Ciliate</name>
    <dbReference type="NCBI Taxonomy" id="266149"/>
    <lineage>
        <taxon>Eukaryota</taxon>
        <taxon>Sar</taxon>
        <taxon>Alveolata</taxon>
        <taxon>Ciliophora</taxon>
        <taxon>Intramacronucleata</taxon>
        <taxon>Oligohymenophorea</taxon>
        <taxon>Scuticociliatia</taxon>
        <taxon>Philasterida</taxon>
        <taxon>Pseudocohnilembidae</taxon>
        <taxon>Pseudocohnilembus</taxon>
    </lineage>
</organism>
<dbReference type="InterPro" id="IPR020471">
    <property type="entry name" value="AKR"/>
</dbReference>
<dbReference type="PROSITE" id="PS00062">
    <property type="entry name" value="ALDOKETO_REDUCTASE_2"/>
    <property type="match status" value="1"/>
</dbReference>
<evidence type="ECO:0000256" key="6">
    <source>
        <dbReference type="PIRSR" id="PIRSR000097-3"/>
    </source>
</evidence>
<dbReference type="InterPro" id="IPR018170">
    <property type="entry name" value="Aldo/ket_reductase_CS"/>
</dbReference>
<dbReference type="PRINTS" id="PR00069">
    <property type="entry name" value="ALDKETRDTASE"/>
</dbReference>
<comment type="similarity">
    <text evidence="1">Belongs to the aldo/keto reductase family.</text>
</comment>
<keyword evidence="2" id="KW-0521">NADP</keyword>
<feature type="binding site" evidence="5">
    <location>
        <position position="112"/>
    </location>
    <ligand>
        <name>substrate</name>
    </ligand>
</feature>
<dbReference type="InParanoid" id="A0A0V0R216"/>
<dbReference type="SUPFAM" id="SSF51430">
    <property type="entry name" value="NAD(P)-linked oxidoreductase"/>
    <property type="match status" value="1"/>
</dbReference>
<comment type="caution">
    <text evidence="8">The sequence shown here is derived from an EMBL/GenBank/DDBJ whole genome shotgun (WGS) entry which is preliminary data.</text>
</comment>
<dbReference type="PANTHER" id="PTHR43827">
    <property type="entry name" value="2,5-DIKETO-D-GLUCONIC ACID REDUCTASE"/>
    <property type="match status" value="1"/>
</dbReference>
<protein>
    <submittedName>
        <fullName evidence="8">NADP-dependent oxidoreductase domain</fullName>
    </submittedName>
</protein>
<evidence type="ECO:0000256" key="1">
    <source>
        <dbReference type="ARBA" id="ARBA00007905"/>
    </source>
</evidence>
<dbReference type="PROSITE" id="PS00063">
    <property type="entry name" value="ALDOKETO_REDUCTASE_3"/>
    <property type="match status" value="1"/>
</dbReference>
<keyword evidence="9" id="KW-1185">Reference proteome</keyword>
<dbReference type="Pfam" id="PF00248">
    <property type="entry name" value="Aldo_ket_red"/>
    <property type="match status" value="1"/>
</dbReference>
<feature type="site" description="Lowers pKa of active site Tyr" evidence="6">
    <location>
        <position position="82"/>
    </location>
</feature>
<accession>A0A0V0R216</accession>
<feature type="active site" description="Proton donor" evidence="4">
    <location>
        <position position="53"/>
    </location>
</feature>